<sequence length="616" mass="71098">MFGRKKKYEEGMKQGAKPFGTKLSKLSEQNGEVIESLSGNMSGLKDDFSNVFDGLSDHEDRITSQETQVSDIEKQMLEKEAEEQRERIYALNSQYDVQELNVSQKQFLIGYLYSLANEYKEISPLQEAYLRNLQHYLGIQEPQAGIHLEQVENIETIAVQKTILQTAVEYMYLYNEDIEIDADEEKVFDCFSVSRRVRQEILDNLLSIVHATGSEGLIEKYGLKEKLAREDQLETEKEELRNQLENANKYSVIEEILDGLPEDDWEYTDEFGNGYFLIIEEEINDTYLTNYLDDDVTHGVALMAGGITIEEFWHVNGEVLQKQAEFFQKFDNSEYEYVDEDEFDAEKVLDEYKNDNYKALGIIFCVDTGIHVITPFFIDGEEHEEHDFIAYNDIDFIADNDIYAKPDSAAKDIRMYLNTNIVGDGIRMFMDLISTVLKAHDSSMIGRERRKLEELAENHAKYVEEQRALTDAKNQELRRYYEELIESQMFSAGDKCRSFESIDRTKLVAAMEAYGNGYVNESDVMLMVDTTLSWNGKEGYLLTPNEIVFKKAHQDARYEAFSDRTEAYVSSTGRLMKTYFLHVGESTMEFLLKDTANATATVINGIVEKMREQDEA</sequence>
<evidence type="ECO:0000313" key="4">
    <source>
        <dbReference type="Proteomes" id="UP000292886"/>
    </source>
</evidence>
<feature type="coiled-coil region" evidence="1">
    <location>
        <begin position="223"/>
        <end position="250"/>
    </location>
</feature>
<feature type="coiled-coil region" evidence="1">
    <location>
        <begin position="55"/>
        <end position="94"/>
    </location>
</feature>
<feature type="coiled-coil region" evidence="1">
    <location>
        <begin position="445"/>
        <end position="472"/>
    </location>
</feature>
<reference evidence="4" key="1">
    <citation type="submission" date="2019-03" db="EMBL/GenBank/DDBJ databases">
        <title>Weissella sp. 26KH-42 Genome sequencing.</title>
        <authorList>
            <person name="Heo J."/>
            <person name="Kim S.-J."/>
            <person name="Kim J.-S."/>
            <person name="Hong S.-B."/>
            <person name="Kwon S.-W."/>
        </authorList>
    </citation>
    <scope>NUCLEOTIDE SEQUENCE [LARGE SCALE GENOMIC DNA]</scope>
    <source>
        <strain evidence="4">26KH-42</strain>
    </source>
</reference>
<feature type="region of interest" description="Disordered" evidence="2">
    <location>
        <begin position="1"/>
        <end position="24"/>
    </location>
</feature>
<dbReference type="Proteomes" id="UP000292886">
    <property type="component" value="Chromosome"/>
</dbReference>
<keyword evidence="1" id="KW-0175">Coiled coil</keyword>
<dbReference type="RefSeq" id="WP_133363061.1">
    <property type="nucleotide sequence ID" value="NZ_CP037940.1"/>
</dbReference>
<protein>
    <submittedName>
        <fullName evidence="3">Uncharacterized protein</fullName>
    </submittedName>
</protein>
<dbReference type="AlphaFoldDB" id="A0A4P6YTH1"/>
<evidence type="ECO:0000256" key="2">
    <source>
        <dbReference type="SAM" id="MobiDB-lite"/>
    </source>
</evidence>
<proteinExistence type="predicted"/>
<dbReference type="KEGG" id="wei:EQG49_05665"/>
<accession>A0A4P6YTH1</accession>
<organism evidence="3 4">
    <name type="scientific">Periweissella cryptocerci</name>
    <dbReference type="NCBI Taxonomy" id="2506420"/>
    <lineage>
        <taxon>Bacteria</taxon>
        <taxon>Bacillati</taxon>
        <taxon>Bacillota</taxon>
        <taxon>Bacilli</taxon>
        <taxon>Lactobacillales</taxon>
        <taxon>Lactobacillaceae</taxon>
        <taxon>Periweissella</taxon>
    </lineage>
</organism>
<dbReference type="EMBL" id="CP037940">
    <property type="protein sequence ID" value="QBO35982.1"/>
    <property type="molecule type" value="Genomic_DNA"/>
</dbReference>
<evidence type="ECO:0000313" key="3">
    <source>
        <dbReference type="EMBL" id="QBO35982.1"/>
    </source>
</evidence>
<keyword evidence="4" id="KW-1185">Reference proteome</keyword>
<name>A0A4P6YTH1_9LACO</name>
<gene>
    <name evidence="3" type="ORF">EQG49_05665</name>
</gene>
<evidence type="ECO:0000256" key="1">
    <source>
        <dbReference type="SAM" id="Coils"/>
    </source>
</evidence>